<sequence>MRFSRNGFSRVLRQRQTEAERALWQCLRGHRLLGLKFRRQKVLGPYIVDFVCRERMLVIERDGGQHVGSPADAWLESRGSFWNDNVLARREVVLEVILRAVESWGEGGTKEPSRVVGGFCRETALPSPSLDFPALPQSQCNHSVTNPDRFVTRDAERLNRLGALQAQTCSE</sequence>
<comment type="caution">
    <text evidence="2">The sequence shown here is derived from an EMBL/GenBank/DDBJ whole genome shotgun (WGS) entry which is preliminary data.</text>
</comment>
<accession>A0A6A9K575</accession>
<dbReference type="SUPFAM" id="SSF52980">
    <property type="entry name" value="Restriction endonuclease-like"/>
    <property type="match status" value="1"/>
</dbReference>
<evidence type="ECO:0000259" key="1">
    <source>
        <dbReference type="Pfam" id="PF04480"/>
    </source>
</evidence>
<dbReference type="Pfam" id="PF04480">
    <property type="entry name" value="DUF559"/>
    <property type="match status" value="1"/>
</dbReference>
<reference evidence="2" key="1">
    <citation type="submission" date="2019-11" db="EMBL/GenBank/DDBJ databases">
        <title>Genomes of ocular Pseudomonas aeruginosa isolates.</title>
        <authorList>
            <person name="Khan M."/>
            <person name="Rice S.A."/>
            <person name="Willcox M.D.P."/>
            <person name="Stapleton F."/>
        </authorList>
    </citation>
    <scope>NUCLEOTIDE SEQUENCE</scope>
    <source>
        <strain evidence="2">PA206</strain>
    </source>
</reference>
<dbReference type="PANTHER" id="PTHR38590:SF1">
    <property type="entry name" value="BLL0828 PROTEIN"/>
    <property type="match status" value="1"/>
</dbReference>
<proteinExistence type="predicted"/>
<protein>
    <submittedName>
        <fullName evidence="2">DUF559 domain-containing protein</fullName>
    </submittedName>
</protein>
<organism evidence="2">
    <name type="scientific">Pseudomonas aeruginosa</name>
    <dbReference type="NCBI Taxonomy" id="287"/>
    <lineage>
        <taxon>Bacteria</taxon>
        <taxon>Pseudomonadati</taxon>
        <taxon>Pseudomonadota</taxon>
        <taxon>Gammaproteobacteria</taxon>
        <taxon>Pseudomonadales</taxon>
        <taxon>Pseudomonadaceae</taxon>
        <taxon>Pseudomonas</taxon>
    </lineage>
</organism>
<dbReference type="RefSeq" id="WP_079387377.1">
    <property type="nucleotide sequence ID" value="NZ_CAWOKN010000004.1"/>
</dbReference>
<dbReference type="AlphaFoldDB" id="A0A6A9K575"/>
<feature type="domain" description="DUF559" evidence="1">
    <location>
        <begin position="8"/>
        <end position="101"/>
    </location>
</feature>
<dbReference type="InterPro" id="IPR007569">
    <property type="entry name" value="DUF559"/>
</dbReference>
<name>A0A6A9K575_PSEAI</name>
<dbReference type="InterPro" id="IPR011335">
    <property type="entry name" value="Restrct_endonuc-II-like"/>
</dbReference>
<dbReference type="CDD" id="cd01038">
    <property type="entry name" value="Endonuclease_DUF559"/>
    <property type="match status" value="1"/>
</dbReference>
<dbReference type="EMBL" id="WOAJ01000015">
    <property type="protein sequence ID" value="MUI61396.1"/>
    <property type="molecule type" value="Genomic_DNA"/>
</dbReference>
<dbReference type="Gene3D" id="3.40.960.10">
    <property type="entry name" value="VSR Endonuclease"/>
    <property type="match status" value="1"/>
</dbReference>
<gene>
    <name evidence="2" type="ORF">GNQ20_26645</name>
</gene>
<dbReference type="PANTHER" id="PTHR38590">
    <property type="entry name" value="BLL0828 PROTEIN"/>
    <property type="match status" value="1"/>
</dbReference>
<dbReference type="InterPro" id="IPR047216">
    <property type="entry name" value="Endonuclease_DUF559_bact"/>
</dbReference>
<evidence type="ECO:0000313" key="2">
    <source>
        <dbReference type="EMBL" id="MUI61396.1"/>
    </source>
</evidence>